<keyword evidence="3 5" id="KW-0694">RNA-binding</keyword>
<protein>
    <submittedName>
        <fullName evidence="8">RNA-binding</fullName>
    </submittedName>
</protein>
<evidence type="ECO:0000256" key="3">
    <source>
        <dbReference type="ARBA" id="ARBA00022884"/>
    </source>
</evidence>
<dbReference type="SMART" id="SM00360">
    <property type="entry name" value="RRM"/>
    <property type="match status" value="2"/>
</dbReference>
<evidence type="ECO:0000313" key="8">
    <source>
        <dbReference type="EMBL" id="RNA29202.1"/>
    </source>
</evidence>
<dbReference type="SUPFAM" id="SSF54928">
    <property type="entry name" value="RNA-binding domain, RBD"/>
    <property type="match status" value="2"/>
</dbReference>
<feature type="compositionally biased region" description="Polar residues" evidence="6">
    <location>
        <begin position="1"/>
        <end position="17"/>
    </location>
</feature>
<evidence type="ECO:0000259" key="7">
    <source>
        <dbReference type="PROSITE" id="PS50102"/>
    </source>
</evidence>
<dbReference type="GO" id="GO:0019843">
    <property type="term" value="F:rRNA binding"/>
    <property type="evidence" value="ECO:0007669"/>
    <property type="project" value="TreeGrafter"/>
</dbReference>
<dbReference type="InterPro" id="IPR034221">
    <property type="entry name" value="RBM34_RRM2"/>
</dbReference>
<feature type="compositionally biased region" description="Basic and acidic residues" evidence="6">
    <location>
        <begin position="254"/>
        <end position="270"/>
    </location>
</feature>
<comment type="caution">
    <text evidence="8">The sequence shown here is derived from an EMBL/GenBank/DDBJ whole genome shotgun (WGS) entry which is preliminary data.</text>
</comment>
<evidence type="ECO:0000256" key="2">
    <source>
        <dbReference type="ARBA" id="ARBA00007077"/>
    </source>
</evidence>
<dbReference type="OrthoDB" id="442677at2759"/>
<feature type="domain" description="RRM" evidence="7">
    <location>
        <begin position="56"/>
        <end position="151"/>
    </location>
</feature>
<dbReference type="CDD" id="cd12395">
    <property type="entry name" value="RRM2_RBM34"/>
    <property type="match status" value="1"/>
</dbReference>
<dbReference type="InterPro" id="IPR012677">
    <property type="entry name" value="Nucleotide-bd_a/b_plait_sf"/>
</dbReference>
<dbReference type="STRING" id="10195.A0A3M7S0D4"/>
<comment type="subcellular location">
    <subcellularLocation>
        <location evidence="1">Nucleus</location>
        <location evidence="1">Nucleolus</location>
    </subcellularLocation>
</comment>
<dbReference type="PROSITE" id="PS50102">
    <property type="entry name" value="RRM"/>
    <property type="match status" value="2"/>
</dbReference>
<sequence length="326" mass="37692">MSNFESIFSSSTETDPNLKQLFDKKIERPVTELPDAIDSKAESKKFKKFDPETEKRTIFIGNLHKDTKKEDLMKLFKSYGKIESVRFRNIVPEDITKSKKYAFITKQTHPNKQTITSFVRFKDEDSAKNAASEVNGMEYKSLHIRVDIATKSRVHDNKKSVFLGGLPFDCSDEDIYSHFSSCGPIEFVRLIRDNKTGIGKGFGYVQFKTADTVSLAVRLSGSTVNDRKIRVERCVKKQKESKNETKGSSTISKKGKESREKKPHENQDRNKARKNTRNYSEKYSEKSKLSKEDRSKAYRLNKVKKRKFNKKKHVSTNKKDNVKFKI</sequence>
<dbReference type="AlphaFoldDB" id="A0A3M7S0D4"/>
<dbReference type="Proteomes" id="UP000276133">
    <property type="component" value="Unassembled WGS sequence"/>
</dbReference>
<dbReference type="GO" id="GO:0005730">
    <property type="term" value="C:nucleolus"/>
    <property type="evidence" value="ECO:0007669"/>
    <property type="project" value="UniProtKB-SubCell"/>
</dbReference>
<dbReference type="InterPro" id="IPR035979">
    <property type="entry name" value="RBD_domain_sf"/>
</dbReference>
<dbReference type="InterPro" id="IPR000504">
    <property type="entry name" value="RRM_dom"/>
</dbReference>
<reference evidence="8 9" key="1">
    <citation type="journal article" date="2018" name="Sci. Rep.">
        <title>Genomic signatures of local adaptation to the degree of environmental predictability in rotifers.</title>
        <authorList>
            <person name="Franch-Gras L."/>
            <person name="Hahn C."/>
            <person name="Garcia-Roger E.M."/>
            <person name="Carmona M.J."/>
            <person name="Serra M."/>
            <person name="Gomez A."/>
        </authorList>
    </citation>
    <scope>NUCLEOTIDE SEQUENCE [LARGE SCALE GENOMIC DNA]</scope>
    <source>
        <strain evidence="8">HYR1</strain>
    </source>
</reference>
<evidence type="ECO:0000256" key="4">
    <source>
        <dbReference type="ARBA" id="ARBA00023242"/>
    </source>
</evidence>
<feature type="compositionally biased region" description="Basic and acidic residues" evidence="6">
    <location>
        <begin position="317"/>
        <end position="326"/>
    </location>
</feature>
<name>A0A3M7S0D4_BRAPC</name>
<gene>
    <name evidence="8" type="ORF">BpHYR1_044932</name>
</gene>
<evidence type="ECO:0000256" key="6">
    <source>
        <dbReference type="SAM" id="MobiDB-lite"/>
    </source>
</evidence>
<feature type="compositionally biased region" description="Basic and acidic residues" evidence="6">
    <location>
        <begin position="235"/>
        <end position="245"/>
    </location>
</feature>
<dbReference type="EMBL" id="REGN01002264">
    <property type="protein sequence ID" value="RNA29202.1"/>
    <property type="molecule type" value="Genomic_DNA"/>
</dbReference>
<evidence type="ECO:0000256" key="1">
    <source>
        <dbReference type="ARBA" id="ARBA00004604"/>
    </source>
</evidence>
<dbReference type="GO" id="GO:0000463">
    <property type="term" value="P:maturation of LSU-rRNA from tricistronic rRNA transcript (SSU-rRNA, 5.8S rRNA, LSU-rRNA)"/>
    <property type="evidence" value="ECO:0007669"/>
    <property type="project" value="TreeGrafter"/>
</dbReference>
<feature type="compositionally biased region" description="Basic and acidic residues" evidence="6">
    <location>
        <begin position="279"/>
        <end position="296"/>
    </location>
</feature>
<feature type="compositionally biased region" description="Basic residues" evidence="6">
    <location>
        <begin position="297"/>
        <end position="316"/>
    </location>
</feature>
<evidence type="ECO:0000313" key="9">
    <source>
        <dbReference type="Proteomes" id="UP000276133"/>
    </source>
</evidence>
<dbReference type="Pfam" id="PF00076">
    <property type="entry name" value="RRM_1"/>
    <property type="match status" value="2"/>
</dbReference>
<feature type="region of interest" description="Disordered" evidence="6">
    <location>
        <begin position="1"/>
        <end position="21"/>
    </location>
</feature>
<keyword evidence="4" id="KW-0539">Nucleus</keyword>
<dbReference type="CDD" id="cd12394">
    <property type="entry name" value="RRM1_RBM34"/>
    <property type="match status" value="1"/>
</dbReference>
<dbReference type="PANTHER" id="PTHR23236:SF25">
    <property type="entry name" value="RNA-BINDING PROTEIN 34"/>
    <property type="match status" value="1"/>
</dbReference>
<proteinExistence type="inferred from homology"/>
<feature type="domain" description="RRM" evidence="7">
    <location>
        <begin position="159"/>
        <end position="236"/>
    </location>
</feature>
<comment type="similarity">
    <text evidence="2">Belongs to the RRM RBM34 family.</text>
</comment>
<organism evidence="8 9">
    <name type="scientific">Brachionus plicatilis</name>
    <name type="common">Marine rotifer</name>
    <name type="synonym">Brachionus muelleri</name>
    <dbReference type="NCBI Taxonomy" id="10195"/>
    <lineage>
        <taxon>Eukaryota</taxon>
        <taxon>Metazoa</taxon>
        <taxon>Spiralia</taxon>
        <taxon>Gnathifera</taxon>
        <taxon>Rotifera</taxon>
        <taxon>Eurotatoria</taxon>
        <taxon>Monogononta</taxon>
        <taxon>Pseudotrocha</taxon>
        <taxon>Ploima</taxon>
        <taxon>Brachionidae</taxon>
        <taxon>Brachionus</taxon>
    </lineage>
</organism>
<accession>A0A3M7S0D4</accession>
<feature type="region of interest" description="Disordered" evidence="6">
    <location>
        <begin position="235"/>
        <end position="326"/>
    </location>
</feature>
<evidence type="ECO:0000256" key="5">
    <source>
        <dbReference type="PROSITE-ProRule" id="PRU00176"/>
    </source>
</evidence>
<keyword evidence="9" id="KW-1185">Reference proteome</keyword>
<dbReference type="Gene3D" id="3.30.70.330">
    <property type="match status" value="2"/>
</dbReference>
<dbReference type="PANTHER" id="PTHR23236">
    <property type="entry name" value="EUKARYOTIC TRANSLATION INITIATION FACTOR 4B/4H"/>
    <property type="match status" value="1"/>
</dbReference>